<name>A0A058Z142_FONAL</name>
<keyword evidence="2" id="KW-1133">Transmembrane helix</keyword>
<evidence type="ECO:0000256" key="1">
    <source>
        <dbReference type="SAM" id="MobiDB-lite"/>
    </source>
</evidence>
<keyword evidence="2" id="KW-0472">Membrane</keyword>
<dbReference type="AlphaFoldDB" id="A0A058Z142"/>
<feature type="transmembrane region" description="Helical" evidence="2">
    <location>
        <begin position="176"/>
        <end position="198"/>
    </location>
</feature>
<feature type="transmembrane region" description="Helical" evidence="2">
    <location>
        <begin position="151"/>
        <end position="170"/>
    </location>
</feature>
<evidence type="ECO:0000313" key="3">
    <source>
        <dbReference type="EMBL" id="KCV67658.1"/>
    </source>
</evidence>
<reference evidence="3" key="1">
    <citation type="submission" date="2013-04" db="EMBL/GenBank/DDBJ databases">
        <title>The Genome Sequence of Fonticula alba ATCC 38817.</title>
        <authorList>
            <consortium name="The Broad Institute Genomics Platform"/>
            <person name="Russ C."/>
            <person name="Cuomo C."/>
            <person name="Burger G."/>
            <person name="Gray M.W."/>
            <person name="Holland P.W.H."/>
            <person name="King N."/>
            <person name="Lang F.B.F."/>
            <person name="Roger A.J."/>
            <person name="Ruiz-Trillo I."/>
            <person name="Brown M."/>
            <person name="Walker B."/>
            <person name="Young S."/>
            <person name="Zeng Q."/>
            <person name="Gargeya S."/>
            <person name="Fitzgerald M."/>
            <person name="Haas B."/>
            <person name="Abouelleil A."/>
            <person name="Allen A.W."/>
            <person name="Alvarado L."/>
            <person name="Arachchi H.M."/>
            <person name="Berlin A.M."/>
            <person name="Chapman S.B."/>
            <person name="Gainer-Dewar J."/>
            <person name="Goldberg J."/>
            <person name="Griggs A."/>
            <person name="Gujja S."/>
            <person name="Hansen M."/>
            <person name="Howarth C."/>
            <person name="Imamovic A."/>
            <person name="Ireland A."/>
            <person name="Larimer J."/>
            <person name="McCowan C."/>
            <person name="Murphy C."/>
            <person name="Pearson M."/>
            <person name="Poon T.W."/>
            <person name="Priest M."/>
            <person name="Roberts A."/>
            <person name="Saif S."/>
            <person name="Shea T."/>
            <person name="Sisk P."/>
            <person name="Sykes S."/>
            <person name="Wortman J."/>
            <person name="Nusbaum C."/>
            <person name="Birren B."/>
        </authorList>
    </citation>
    <scope>NUCLEOTIDE SEQUENCE [LARGE SCALE GENOMIC DNA]</scope>
    <source>
        <strain evidence="3">ATCC 38817</strain>
    </source>
</reference>
<gene>
    <name evidence="3" type="ORF">H696_05955</name>
</gene>
<dbReference type="GeneID" id="20530680"/>
<keyword evidence="4" id="KW-1185">Reference proteome</keyword>
<accession>A0A058Z142</accession>
<proteinExistence type="predicted"/>
<feature type="compositionally biased region" description="Low complexity" evidence="1">
    <location>
        <begin position="20"/>
        <end position="29"/>
    </location>
</feature>
<keyword evidence="2" id="KW-0812">Transmembrane</keyword>
<evidence type="ECO:0000256" key="2">
    <source>
        <dbReference type="SAM" id="Phobius"/>
    </source>
</evidence>
<dbReference type="Proteomes" id="UP000030693">
    <property type="component" value="Unassembled WGS sequence"/>
</dbReference>
<feature type="compositionally biased region" description="Low complexity" evidence="1">
    <location>
        <begin position="39"/>
        <end position="64"/>
    </location>
</feature>
<protein>
    <submittedName>
        <fullName evidence="3">Uncharacterized protein</fullName>
    </submittedName>
</protein>
<dbReference type="RefSeq" id="XP_009497996.1">
    <property type="nucleotide sequence ID" value="XM_009499721.1"/>
</dbReference>
<evidence type="ECO:0000313" key="4">
    <source>
        <dbReference type="Proteomes" id="UP000030693"/>
    </source>
</evidence>
<feature type="region of interest" description="Disordered" evidence="1">
    <location>
        <begin position="1"/>
        <end position="78"/>
    </location>
</feature>
<dbReference type="EMBL" id="KB932215">
    <property type="protein sequence ID" value="KCV67658.1"/>
    <property type="molecule type" value="Genomic_DNA"/>
</dbReference>
<sequence>MATSVYMHVGPSEQAARAAGRPVPQPGRQTRPRPPVAEHTPYGPAGPHAGHPLAVYGAAEGPAPGARPPAPALAEHAEGDDESSRYLVISYVRNLAPGAPPLRLDIYLLACERASWHPGRIPFANYSAYTAYFREVLPTPRRMNIFHSSRAVGAMTIAGISLCVLIAGAATPPRNVVLLAVGLSGLGLSAVVLLYFLVRILRARSAHRARGELERQAAECAQAGRMPPVETLGICKFCTSKRSFERGAYAVCRRPEAVALPPTVACIDRLGASYHRYMLKLLRQIQRD</sequence>
<organism evidence="3">
    <name type="scientific">Fonticula alba</name>
    <name type="common">Slime mold</name>
    <dbReference type="NCBI Taxonomy" id="691883"/>
    <lineage>
        <taxon>Eukaryota</taxon>
        <taxon>Rotosphaerida</taxon>
        <taxon>Fonticulaceae</taxon>
        <taxon>Fonticula</taxon>
    </lineage>
</organism>